<sequence length="107" mass="12494">MEYRDPIGDIIKHADAEPKQKGKRLSAEYRSMDVYQQFQKTAREQGFLPEWVKVRKKVHAALLQAETDADIDNVNFLIRLYNQKCPSQLQKGLVTLESKTWALSNWE</sequence>
<reference evidence="2" key="1">
    <citation type="journal article" date="2019" name="Int. J. Syst. Evol. Microbiol.">
        <title>The Global Catalogue of Microorganisms (GCM) 10K type strain sequencing project: providing services to taxonomists for standard genome sequencing and annotation.</title>
        <authorList>
            <consortium name="The Broad Institute Genomics Platform"/>
            <consortium name="The Broad Institute Genome Sequencing Center for Infectious Disease"/>
            <person name="Wu L."/>
            <person name="Ma J."/>
        </authorList>
    </citation>
    <scope>NUCLEOTIDE SEQUENCE [LARGE SCALE GENOMIC DNA]</scope>
    <source>
        <strain evidence="2">JCM 12165</strain>
    </source>
</reference>
<dbReference type="Proteomes" id="UP001595896">
    <property type="component" value="Unassembled WGS sequence"/>
</dbReference>
<organism evidence="1 2">
    <name type="scientific">Bacillus daqingensis</name>
    <dbReference type="NCBI Taxonomy" id="872396"/>
    <lineage>
        <taxon>Bacteria</taxon>
        <taxon>Bacillati</taxon>
        <taxon>Bacillota</taxon>
        <taxon>Bacilli</taxon>
        <taxon>Bacillales</taxon>
        <taxon>Bacillaceae</taxon>
        <taxon>Bacillus</taxon>
    </lineage>
</organism>
<gene>
    <name evidence="1" type="ORF">ACFO4L_11530</name>
</gene>
<accession>A0ABV9NY41</accession>
<dbReference type="RefSeq" id="WP_377909825.1">
    <property type="nucleotide sequence ID" value="NZ_JBHSGK010000013.1"/>
</dbReference>
<evidence type="ECO:0000313" key="2">
    <source>
        <dbReference type="Proteomes" id="UP001595896"/>
    </source>
</evidence>
<name>A0ABV9NY41_9BACI</name>
<comment type="caution">
    <text evidence="1">The sequence shown here is derived from an EMBL/GenBank/DDBJ whole genome shotgun (WGS) entry which is preliminary data.</text>
</comment>
<evidence type="ECO:0008006" key="3">
    <source>
        <dbReference type="Google" id="ProtNLM"/>
    </source>
</evidence>
<protein>
    <recommendedName>
        <fullName evidence="3">DnaJ homologue subfamily C member 28 conserved domain-containing protein</fullName>
    </recommendedName>
</protein>
<keyword evidence="2" id="KW-1185">Reference proteome</keyword>
<proteinExistence type="predicted"/>
<evidence type="ECO:0000313" key="1">
    <source>
        <dbReference type="EMBL" id="MFC4737221.1"/>
    </source>
</evidence>
<dbReference type="EMBL" id="JBHSGK010000013">
    <property type="protein sequence ID" value="MFC4737221.1"/>
    <property type="molecule type" value="Genomic_DNA"/>
</dbReference>